<proteinExistence type="predicted"/>
<name>A0A7R9C3C9_9CRUS</name>
<gene>
    <name evidence="1" type="ORF">NMOB1V02_LOCUS13003</name>
</gene>
<reference evidence="1" key="1">
    <citation type="submission" date="2020-11" db="EMBL/GenBank/DDBJ databases">
        <authorList>
            <person name="Tran Van P."/>
        </authorList>
    </citation>
    <scope>NUCLEOTIDE SEQUENCE</scope>
</reference>
<sequence>MFMNTSVRAEVLRSGEHYFTLHNRLQVEHALRILNALLRIQNQAKGIDELRAYQEYYDEELLRRLSKLLSIDWAHYVNINAETFLDKLEAQDEFDAWVKSEWKYNISSFNLSELNEAVGEEKLKRFFNKVSG</sequence>
<evidence type="ECO:0000313" key="2">
    <source>
        <dbReference type="Proteomes" id="UP000678499"/>
    </source>
</evidence>
<dbReference type="Proteomes" id="UP000678499">
    <property type="component" value="Unassembled WGS sequence"/>
</dbReference>
<organism evidence="1">
    <name type="scientific">Notodromas monacha</name>
    <dbReference type="NCBI Taxonomy" id="399045"/>
    <lineage>
        <taxon>Eukaryota</taxon>
        <taxon>Metazoa</taxon>
        <taxon>Ecdysozoa</taxon>
        <taxon>Arthropoda</taxon>
        <taxon>Crustacea</taxon>
        <taxon>Oligostraca</taxon>
        <taxon>Ostracoda</taxon>
        <taxon>Podocopa</taxon>
        <taxon>Podocopida</taxon>
        <taxon>Cypridocopina</taxon>
        <taxon>Cypridoidea</taxon>
        <taxon>Cyprididae</taxon>
        <taxon>Notodromas</taxon>
    </lineage>
</organism>
<accession>A0A7R9C3C9</accession>
<dbReference type="EMBL" id="OA896389">
    <property type="protein sequence ID" value="CAD7285401.1"/>
    <property type="molecule type" value="Genomic_DNA"/>
</dbReference>
<protein>
    <submittedName>
        <fullName evidence="1">Uncharacterized protein</fullName>
    </submittedName>
</protein>
<feature type="non-terminal residue" evidence="1">
    <location>
        <position position="1"/>
    </location>
</feature>
<dbReference type="AlphaFoldDB" id="A0A7R9C3C9"/>
<evidence type="ECO:0000313" key="1">
    <source>
        <dbReference type="EMBL" id="CAD7285401.1"/>
    </source>
</evidence>
<keyword evidence="2" id="KW-1185">Reference proteome</keyword>
<dbReference type="EMBL" id="CAJPEX010014352">
    <property type="protein sequence ID" value="CAG0925553.1"/>
    <property type="molecule type" value="Genomic_DNA"/>
</dbReference>